<evidence type="ECO:0000313" key="1">
    <source>
        <dbReference type="EMBL" id="QGU93778.1"/>
    </source>
</evidence>
<dbReference type="EMBL" id="CP046522">
    <property type="protein sequence ID" value="QGU93778.1"/>
    <property type="molecule type" value="Genomic_DNA"/>
</dbReference>
<protein>
    <submittedName>
        <fullName evidence="1">Uncharacterized protein</fullName>
    </submittedName>
</protein>
<dbReference type="AlphaFoldDB" id="A0A6I6F0A9"/>
<keyword evidence="2" id="KW-1185">Reference proteome</keyword>
<organism evidence="1 2">
    <name type="scientific">Clostridium bovifaecis</name>
    <dbReference type="NCBI Taxonomy" id="2184719"/>
    <lineage>
        <taxon>Bacteria</taxon>
        <taxon>Bacillati</taxon>
        <taxon>Bacillota</taxon>
        <taxon>Clostridia</taxon>
        <taxon>Eubacteriales</taxon>
        <taxon>Clostridiaceae</taxon>
        <taxon>Clostridium</taxon>
    </lineage>
</organism>
<proteinExistence type="predicted"/>
<evidence type="ECO:0000313" key="2">
    <source>
        <dbReference type="Proteomes" id="UP000422764"/>
    </source>
</evidence>
<dbReference type="Proteomes" id="UP000422764">
    <property type="component" value="Chromosome"/>
</dbReference>
<name>A0A6I6F0A9_9CLOT</name>
<reference evidence="1 2" key="1">
    <citation type="submission" date="2019-12" db="EMBL/GenBank/DDBJ databases">
        <title>Genome sequenceing of Clostridium bovifaecis.</title>
        <authorList>
            <person name="Yao Y."/>
        </authorList>
    </citation>
    <scope>NUCLEOTIDE SEQUENCE [LARGE SCALE GENOMIC DNA]</scope>
    <source>
        <strain evidence="1 2">BXX</strain>
    </source>
</reference>
<sequence>MKRILKLIDDMDFQVFIEADFLVNIFEDNVKKEELHTIRNKCFKTEIGTKYLENIYINV</sequence>
<accession>A0A6I6F0A9</accession>
<gene>
    <name evidence="1" type="ORF">GOM49_00235</name>
</gene>